<keyword evidence="1 9" id="KW-0963">Cytoplasm</keyword>
<feature type="binding site" evidence="9">
    <location>
        <position position="8"/>
    </location>
    <ligand>
        <name>substrate</name>
    </ligand>
</feature>
<feature type="site" description="Transition state stabilizer" evidence="9">
    <location>
        <position position="16"/>
    </location>
</feature>
<comment type="catalytic activity">
    <reaction evidence="8 9">
        <text>(R)-4'-phosphopantetheine + ATP + H(+) = 3'-dephospho-CoA + diphosphate</text>
        <dbReference type="Rhea" id="RHEA:19801"/>
        <dbReference type="ChEBI" id="CHEBI:15378"/>
        <dbReference type="ChEBI" id="CHEBI:30616"/>
        <dbReference type="ChEBI" id="CHEBI:33019"/>
        <dbReference type="ChEBI" id="CHEBI:57328"/>
        <dbReference type="ChEBI" id="CHEBI:61723"/>
        <dbReference type="EC" id="2.7.7.3"/>
    </reaction>
</comment>
<comment type="function">
    <text evidence="9">Reversibly transfers an adenylyl group from ATP to 4'-phosphopantetheine, yielding dephospho-CoA (dPCoA) and pyrophosphate.</text>
</comment>
<dbReference type="InterPro" id="IPR014729">
    <property type="entry name" value="Rossmann-like_a/b/a_fold"/>
</dbReference>
<keyword evidence="6 9" id="KW-0460">Magnesium</keyword>
<organism evidence="11 12">
    <name type="scientific">Spiroplasma alleghenense</name>
    <dbReference type="NCBI Taxonomy" id="216931"/>
    <lineage>
        <taxon>Bacteria</taxon>
        <taxon>Bacillati</taxon>
        <taxon>Mycoplasmatota</taxon>
        <taxon>Mollicutes</taxon>
        <taxon>Entomoplasmatales</taxon>
        <taxon>Spiroplasmataceae</taxon>
        <taxon>Spiroplasma</taxon>
    </lineage>
</organism>
<evidence type="ECO:0000313" key="12">
    <source>
        <dbReference type="Proteomes" id="UP000254792"/>
    </source>
</evidence>
<keyword evidence="12" id="KW-1185">Reference proteome</keyword>
<dbReference type="GO" id="GO:0005524">
    <property type="term" value="F:ATP binding"/>
    <property type="evidence" value="ECO:0007669"/>
    <property type="project" value="UniProtKB-KW"/>
</dbReference>
<evidence type="ECO:0000256" key="9">
    <source>
        <dbReference type="HAMAP-Rule" id="MF_00151"/>
    </source>
</evidence>
<evidence type="ECO:0000256" key="5">
    <source>
        <dbReference type="ARBA" id="ARBA00022840"/>
    </source>
</evidence>
<reference evidence="11 12" key="1">
    <citation type="submission" date="2018-07" db="EMBL/GenBank/DDBJ databases">
        <title>Complete genome sequence of Spiroplasma alleghenense PLHS-1 (ATCC 51752).</title>
        <authorList>
            <person name="Chou L."/>
            <person name="Lee T.-Y."/>
            <person name="Tsai Y.-M."/>
            <person name="Kuo C.-H."/>
        </authorList>
    </citation>
    <scope>NUCLEOTIDE SEQUENCE [LARGE SCALE GENOMIC DNA]</scope>
    <source>
        <strain evidence="11 12">PLHS-1</strain>
    </source>
</reference>
<feature type="binding site" evidence="9">
    <location>
        <begin position="123"/>
        <end position="129"/>
    </location>
    <ligand>
        <name>ATP</name>
        <dbReference type="ChEBI" id="CHEBI:30616"/>
    </ligand>
</feature>
<comment type="similarity">
    <text evidence="9">Belongs to the bacterial CoaD family.</text>
</comment>
<evidence type="ECO:0000313" key="11">
    <source>
        <dbReference type="EMBL" id="AXK51406.1"/>
    </source>
</evidence>
<evidence type="ECO:0000256" key="3">
    <source>
        <dbReference type="ARBA" id="ARBA00022695"/>
    </source>
</evidence>
<feature type="domain" description="Cytidyltransferase-like" evidence="10">
    <location>
        <begin position="4"/>
        <end position="133"/>
    </location>
</feature>
<dbReference type="GO" id="GO:0004595">
    <property type="term" value="F:pantetheine-phosphate adenylyltransferase activity"/>
    <property type="evidence" value="ECO:0007669"/>
    <property type="project" value="UniProtKB-UniRule"/>
</dbReference>
<dbReference type="GO" id="GO:0015937">
    <property type="term" value="P:coenzyme A biosynthetic process"/>
    <property type="evidence" value="ECO:0007669"/>
    <property type="project" value="UniProtKB-UniRule"/>
</dbReference>
<sequence>MIGIYSGSFDPIHEGHIEIINKALKVFNEVWVVVSKNINKDCQTSLDDRVKMIEKQLINFKNIKVMKNEDKLTADFARENNINFLIRGLRNSDDLKYEIMLADGNKSVYPEIETVFFISDLPVRQLSSSIIREINAYKTKK</sequence>
<dbReference type="NCBIfam" id="TIGR01510">
    <property type="entry name" value="coaD_prev_kdtB"/>
    <property type="match status" value="1"/>
</dbReference>
<gene>
    <name evidence="9 11" type="primary">coaD</name>
    <name evidence="11" type="ORF">SALLE_v1c07360</name>
</gene>
<feature type="binding site" evidence="9">
    <location>
        <position position="16"/>
    </location>
    <ligand>
        <name>ATP</name>
        <dbReference type="ChEBI" id="CHEBI:30616"/>
    </ligand>
</feature>
<dbReference type="PANTHER" id="PTHR21342">
    <property type="entry name" value="PHOSPHOPANTETHEINE ADENYLYLTRANSFERASE"/>
    <property type="match status" value="1"/>
</dbReference>
<accession>A0A345Z477</accession>
<evidence type="ECO:0000256" key="7">
    <source>
        <dbReference type="ARBA" id="ARBA00022993"/>
    </source>
</evidence>
<name>A0A345Z477_9MOLU</name>
<comment type="pathway">
    <text evidence="9">Cofactor biosynthesis; coenzyme A biosynthesis; CoA from (R)-pantothenate: step 4/5.</text>
</comment>
<dbReference type="SUPFAM" id="SSF52374">
    <property type="entry name" value="Nucleotidylyl transferase"/>
    <property type="match status" value="1"/>
</dbReference>
<keyword evidence="2 9" id="KW-0808">Transferase</keyword>
<keyword evidence="3 9" id="KW-0548">Nucleotidyltransferase</keyword>
<comment type="subcellular location">
    <subcellularLocation>
        <location evidence="9">Cytoplasm</location>
    </subcellularLocation>
</comment>
<comment type="cofactor">
    <cofactor evidence="9">
        <name>Mg(2+)</name>
        <dbReference type="ChEBI" id="CHEBI:18420"/>
    </cofactor>
</comment>
<evidence type="ECO:0000256" key="6">
    <source>
        <dbReference type="ARBA" id="ARBA00022842"/>
    </source>
</evidence>
<dbReference type="NCBIfam" id="TIGR00125">
    <property type="entry name" value="cyt_tran_rel"/>
    <property type="match status" value="1"/>
</dbReference>
<evidence type="ECO:0000256" key="4">
    <source>
        <dbReference type="ARBA" id="ARBA00022741"/>
    </source>
</evidence>
<dbReference type="Pfam" id="PF01467">
    <property type="entry name" value="CTP_transf_like"/>
    <property type="match status" value="1"/>
</dbReference>
<dbReference type="EMBL" id="CP031376">
    <property type="protein sequence ID" value="AXK51406.1"/>
    <property type="molecule type" value="Genomic_DNA"/>
</dbReference>
<keyword evidence="4 9" id="KW-0547">Nucleotide-binding</keyword>
<dbReference type="PRINTS" id="PR01020">
    <property type="entry name" value="LPSBIOSNTHSS"/>
</dbReference>
<proteinExistence type="inferred from homology"/>
<dbReference type="GO" id="GO:0005737">
    <property type="term" value="C:cytoplasm"/>
    <property type="evidence" value="ECO:0007669"/>
    <property type="project" value="UniProtKB-SubCell"/>
</dbReference>
<dbReference type="RefSeq" id="WP_218936926.1">
    <property type="nucleotide sequence ID" value="NZ_CP031376.1"/>
</dbReference>
<keyword evidence="7 9" id="KW-0173">Coenzyme A biosynthesis</keyword>
<dbReference type="InterPro" id="IPR001980">
    <property type="entry name" value="PPAT"/>
</dbReference>
<evidence type="ECO:0000256" key="1">
    <source>
        <dbReference type="ARBA" id="ARBA00022490"/>
    </source>
</evidence>
<feature type="binding site" evidence="9">
    <location>
        <position position="98"/>
    </location>
    <ligand>
        <name>ATP</name>
        <dbReference type="ChEBI" id="CHEBI:30616"/>
    </ligand>
</feature>
<dbReference type="EC" id="2.7.7.3" evidence="9"/>
<feature type="binding site" evidence="9">
    <location>
        <position position="73"/>
    </location>
    <ligand>
        <name>substrate</name>
    </ligand>
</feature>
<feature type="binding site" evidence="9">
    <location>
        <begin position="88"/>
        <end position="90"/>
    </location>
    <ligand>
        <name>ATP</name>
        <dbReference type="ChEBI" id="CHEBI:30616"/>
    </ligand>
</feature>
<dbReference type="Gene3D" id="3.40.50.620">
    <property type="entry name" value="HUPs"/>
    <property type="match status" value="1"/>
</dbReference>
<evidence type="ECO:0000256" key="8">
    <source>
        <dbReference type="ARBA" id="ARBA00029346"/>
    </source>
</evidence>
<evidence type="ECO:0000256" key="2">
    <source>
        <dbReference type="ARBA" id="ARBA00022679"/>
    </source>
</evidence>
<keyword evidence="5 9" id="KW-0067">ATP-binding</keyword>
<feature type="binding site" evidence="9">
    <location>
        <position position="40"/>
    </location>
    <ligand>
        <name>substrate</name>
    </ligand>
</feature>
<dbReference type="AlphaFoldDB" id="A0A345Z477"/>
<dbReference type="Proteomes" id="UP000254792">
    <property type="component" value="Chromosome"/>
</dbReference>
<dbReference type="PANTHER" id="PTHR21342:SF1">
    <property type="entry name" value="PHOSPHOPANTETHEINE ADENYLYLTRANSFERASE"/>
    <property type="match status" value="1"/>
</dbReference>
<dbReference type="HAMAP" id="MF_00151">
    <property type="entry name" value="PPAT_bact"/>
    <property type="match status" value="1"/>
</dbReference>
<dbReference type="InterPro" id="IPR004821">
    <property type="entry name" value="Cyt_trans-like"/>
</dbReference>
<dbReference type="KEGG" id="salx:SALLE_v1c07360"/>
<feature type="binding site" evidence="9">
    <location>
        <position position="87"/>
    </location>
    <ligand>
        <name>substrate</name>
    </ligand>
</feature>
<feature type="binding site" evidence="9">
    <location>
        <begin position="8"/>
        <end position="9"/>
    </location>
    <ligand>
        <name>ATP</name>
        <dbReference type="ChEBI" id="CHEBI:30616"/>
    </ligand>
</feature>
<dbReference type="UniPathway" id="UPA00241">
    <property type="reaction ID" value="UER00355"/>
</dbReference>
<protein>
    <recommendedName>
        <fullName evidence="9">Phosphopantetheine adenylyltransferase</fullName>
        <ecNumber evidence="9">2.7.7.3</ecNumber>
    </recommendedName>
    <alternativeName>
        <fullName evidence="9">Dephospho-CoA pyrophosphorylase</fullName>
    </alternativeName>
    <alternativeName>
        <fullName evidence="9">Pantetheine-phosphate adenylyltransferase</fullName>
        <shortName evidence="9">PPAT</shortName>
    </alternativeName>
</protein>
<comment type="subunit">
    <text evidence="9">Homohexamer.</text>
</comment>
<evidence type="ECO:0000259" key="10">
    <source>
        <dbReference type="Pfam" id="PF01467"/>
    </source>
</evidence>